<dbReference type="InterPro" id="IPR035979">
    <property type="entry name" value="RBD_domain_sf"/>
</dbReference>
<protein>
    <submittedName>
        <fullName evidence="3">BA75_02009T0</fullName>
    </submittedName>
</protein>
<keyword evidence="4" id="KW-1185">Reference proteome</keyword>
<dbReference type="PANTHER" id="PTHR45735:SF2">
    <property type="entry name" value="CLEAVAGE STIMULATION FACTOR SUBUNIT 2"/>
    <property type="match status" value="1"/>
</dbReference>
<dbReference type="Proteomes" id="UP000094565">
    <property type="component" value="Chromosome 2"/>
</dbReference>
<dbReference type="EMBL" id="CP014585">
    <property type="protein sequence ID" value="ANZ75838.1"/>
    <property type="molecule type" value="Genomic_DNA"/>
</dbReference>
<dbReference type="SUPFAM" id="SSF54928">
    <property type="entry name" value="RNA-binding domain, RBD"/>
    <property type="match status" value="1"/>
</dbReference>
<accession>A0A1B2JDK3</accession>
<name>A0A1B2JDK3_PICPA</name>
<dbReference type="PROSITE" id="PS50102">
    <property type="entry name" value="RRM"/>
    <property type="match status" value="1"/>
</dbReference>
<evidence type="ECO:0000256" key="1">
    <source>
        <dbReference type="PROSITE-ProRule" id="PRU00176"/>
    </source>
</evidence>
<evidence type="ECO:0000259" key="2">
    <source>
        <dbReference type="PROSITE" id="PS50102"/>
    </source>
</evidence>
<dbReference type="Pfam" id="PF00076">
    <property type="entry name" value="RRM_1"/>
    <property type="match status" value="1"/>
</dbReference>
<dbReference type="SMART" id="SM00360">
    <property type="entry name" value="RRM"/>
    <property type="match status" value="1"/>
</dbReference>
<evidence type="ECO:0000313" key="3">
    <source>
        <dbReference type="EMBL" id="ANZ75838.1"/>
    </source>
</evidence>
<dbReference type="InterPro" id="IPR025742">
    <property type="entry name" value="CSTF2_hinge"/>
</dbReference>
<dbReference type="Gene3D" id="3.30.70.330">
    <property type="match status" value="1"/>
</dbReference>
<dbReference type="InterPro" id="IPR000504">
    <property type="entry name" value="RRM_dom"/>
</dbReference>
<organism evidence="3 4">
    <name type="scientific">Komagataella pastoris</name>
    <name type="common">Yeast</name>
    <name type="synonym">Pichia pastoris</name>
    <dbReference type="NCBI Taxonomy" id="4922"/>
    <lineage>
        <taxon>Eukaryota</taxon>
        <taxon>Fungi</taxon>
        <taxon>Dikarya</taxon>
        <taxon>Ascomycota</taxon>
        <taxon>Saccharomycotina</taxon>
        <taxon>Pichiomycetes</taxon>
        <taxon>Pichiales</taxon>
        <taxon>Pichiaceae</taxon>
        <taxon>Komagataella</taxon>
    </lineage>
</organism>
<reference evidence="3 4" key="1">
    <citation type="submission" date="2016-02" db="EMBL/GenBank/DDBJ databases">
        <title>Comparative genomic and transcriptomic foundation for Pichia pastoris.</title>
        <authorList>
            <person name="Love K.R."/>
            <person name="Shah K.A."/>
            <person name="Whittaker C.A."/>
            <person name="Wu J."/>
            <person name="Bartlett M.C."/>
            <person name="Ma D."/>
            <person name="Leeson R.L."/>
            <person name="Priest M."/>
            <person name="Young S.K."/>
            <person name="Love J.C."/>
        </authorList>
    </citation>
    <scope>NUCLEOTIDE SEQUENCE [LARGE SCALE GENOMIC DNA]</scope>
    <source>
        <strain evidence="3 4">ATCC 28485</strain>
    </source>
</reference>
<dbReference type="Pfam" id="PF14327">
    <property type="entry name" value="CSTF2_hinge"/>
    <property type="match status" value="1"/>
</dbReference>
<dbReference type="OrthoDB" id="15688at2759"/>
<proteinExistence type="predicted"/>
<dbReference type="InterPro" id="IPR012677">
    <property type="entry name" value="Nucleotide-bd_a/b_plait_sf"/>
</dbReference>
<keyword evidence="1" id="KW-0694">RNA-binding</keyword>
<dbReference type="PANTHER" id="PTHR45735">
    <property type="entry name" value="CLEAVAGE STIMULATION FACTOR SUBUNIT 2"/>
    <property type="match status" value="1"/>
</dbReference>
<dbReference type="AlphaFoldDB" id="A0A1B2JDK3"/>
<gene>
    <name evidence="3" type="primary">RNA15</name>
    <name evidence="3" type="ORF">ATY40_BA7502009</name>
</gene>
<evidence type="ECO:0000313" key="4">
    <source>
        <dbReference type="Proteomes" id="UP000094565"/>
    </source>
</evidence>
<feature type="domain" description="RRM" evidence="2">
    <location>
        <begin position="6"/>
        <end position="84"/>
    </location>
</feature>
<dbReference type="Gene3D" id="1.25.40.630">
    <property type="match status" value="1"/>
</dbReference>
<dbReference type="GO" id="GO:0005847">
    <property type="term" value="C:mRNA cleavage and polyadenylation specificity factor complex"/>
    <property type="evidence" value="ECO:0007669"/>
    <property type="project" value="TreeGrafter"/>
</dbReference>
<dbReference type="GO" id="GO:0003729">
    <property type="term" value="F:mRNA binding"/>
    <property type="evidence" value="ECO:0007669"/>
    <property type="project" value="TreeGrafter"/>
</dbReference>
<sequence>MNQPTKVVYLGSLPFDQTEQQVLEVARSVGPVVDFKLFFDQETGKPKGYAYVEYQDLETAASAVRNLNNYTMGNRNIKCSYSGRLSIEDSIAESGDGIKLPPLPLGIDLIGTSDPTELTFKVVETLEYNKLLSVLKEARSMAKTSPLAMKKLLDENPQLAYALVHAGNLTRKMSPEDINAVLDKPVANGVQNAAAKEFASLPVQAQEQIRAVCALTQNQIEQLQPAEKNMIIQLKEKYSNVVNNI</sequence>